<sequence length="148" mass="16283">MTIPMFDPEPQAVLDEFAIALACEGIIAFGRLLPAEQREALRRLAATGRHAIEIVDRTGVSKRTIERVRAELRRETPVAAVIPAPRKEHIPAEQLDLLRALAATPLTVAVVAERTGVSPRTVERVRAELRREASVATLRAPSRWQVAA</sequence>
<dbReference type="EMBL" id="CP008954">
    <property type="protein sequence ID" value="AIG81342.1"/>
    <property type="molecule type" value="Genomic_DNA"/>
</dbReference>
<dbReference type="KEGG" id="aja:AJAP_42875"/>
<dbReference type="Proteomes" id="UP000028492">
    <property type="component" value="Plasmid pAmyja1"/>
</dbReference>
<reference evidence="1 2" key="1">
    <citation type="journal article" date="2014" name="J. Biotechnol.">
        <title>Complete genome sequence of the actinobacterium Amycolatopsis japonica MG417-CF17(T) (=DSM 44213T) producing (S,S)-N,N'-ethylenediaminedisuccinic acid.</title>
        <authorList>
            <person name="Stegmann E."/>
            <person name="Albersmeier A."/>
            <person name="Spohn M."/>
            <person name="Gert H."/>
            <person name="Weber T."/>
            <person name="Wohlleben W."/>
            <person name="Kalinowski J."/>
            <person name="Ruckert C."/>
        </authorList>
    </citation>
    <scope>NUCLEOTIDE SEQUENCE [LARGE SCALE GENOMIC DNA]</scope>
    <source>
        <strain evidence="2">MG417-CF17 (DSM 44213)</strain>
        <plasmid evidence="1">pAmyja1</plasmid>
    </source>
</reference>
<geneLocation type="plasmid" evidence="1 2">
    <name>pAmyja1</name>
</geneLocation>
<name>A0A075V4Q0_9PSEU</name>
<evidence type="ECO:0000313" key="2">
    <source>
        <dbReference type="Proteomes" id="UP000028492"/>
    </source>
</evidence>
<protein>
    <submittedName>
        <fullName evidence="1">Uncharacterized protein</fullName>
    </submittedName>
</protein>
<accession>A0A075V4Q0</accession>
<organism evidence="1 2">
    <name type="scientific">Amycolatopsis japonica</name>
    <dbReference type="NCBI Taxonomy" id="208439"/>
    <lineage>
        <taxon>Bacteria</taxon>
        <taxon>Bacillati</taxon>
        <taxon>Actinomycetota</taxon>
        <taxon>Actinomycetes</taxon>
        <taxon>Pseudonocardiales</taxon>
        <taxon>Pseudonocardiaceae</taxon>
        <taxon>Amycolatopsis</taxon>
        <taxon>Amycolatopsis japonica group</taxon>
    </lineage>
</organism>
<dbReference type="HOGENOM" id="CLU_1755022_0_0_11"/>
<dbReference type="AlphaFoldDB" id="A0A075V4Q0"/>
<evidence type="ECO:0000313" key="1">
    <source>
        <dbReference type="EMBL" id="AIG81342.1"/>
    </source>
</evidence>
<proteinExistence type="predicted"/>
<keyword evidence="1" id="KW-0614">Plasmid</keyword>
<gene>
    <name evidence="1" type="ORF">AJAP_42875</name>
</gene>
<keyword evidence="2" id="KW-1185">Reference proteome</keyword>
<dbReference type="RefSeq" id="WP_040133713.1">
    <property type="nucleotide sequence ID" value="NZ_CP008954.1"/>
</dbReference>